<organism evidence="10 11">
    <name type="scientific">Labedaea rhizosphaerae</name>
    <dbReference type="NCBI Taxonomy" id="598644"/>
    <lineage>
        <taxon>Bacteria</taxon>
        <taxon>Bacillati</taxon>
        <taxon>Actinomycetota</taxon>
        <taxon>Actinomycetes</taxon>
        <taxon>Pseudonocardiales</taxon>
        <taxon>Pseudonocardiaceae</taxon>
        <taxon>Labedaea</taxon>
    </lineage>
</organism>
<dbReference type="InterPro" id="IPR020846">
    <property type="entry name" value="MFS_dom"/>
</dbReference>
<comment type="subcellular location">
    <subcellularLocation>
        <location evidence="1">Cell membrane</location>
        <topology evidence="1">Multi-pass membrane protein</topology>
    </subcellularLocation>
</comment>
<evidence type="ECO:0000256" key="2">
    <source>
        <dbReference type="ARBA" id="ARBA00007520"/>
    </source>
</evidence>
<evidence type="ECO:0000259" key="9">
    <source>
        <dbReference type="PROSITE" id="PS50850"/>
    </source>
</evidence>
<keyword evidence="3" id="KW-0813">Transport</keyword>
<dbReference type="FunFam" id="1.20.1720.10:FF:000004">
    <property type="entry name" value="EmrB/QacA family drug resistance transporter"/>
    <property type="match status" value="1"/>
</dbReference>
<dbReference type="SUPFAM" id="SSF46785">
    <property type="entry name" value="Winged helix' DNA-binding domain"/>
    <property type="match status" value="1"/>
</dbReference>
<feature type="transmembrane region" description="Helical" evidence="8">
    <location>
        <begin position="313"/>
        <end position="332"/>
    </location>
</feature>
<dbReference type="SUPFAM" id="SSF103473">
    <property type="entry name" value="MFS general substrate transporter"/>
    <property type="match status" value="1"/>
</dbReference>
<feature type="domain" description="Major facilitator superfamily (MFS) profile" evidence="9">
    <location>
        <begin position="20"/>
        <end position="501"/>
    </location>
</feature>
<feature type="transmembrane region" description="Helical" evidence="8">
    <location>
        <begin position="339"/>
        <end position="358"/>
    </location>
</feature>
<evidence type="ECO:0000256" key="3">
    <source>
        <dbReference type="ARBA" id="ARBA00022448"/>
    </source>
</evidence>
<feature type="transmembrane region" description="Helical" evidence="8">
    <location>
        <begin position="54"/>
        <end position="73"/>
    </location>
</feature>
<dbReference type="GO" id="GO:0022857">
    <property type="term" value="F:transmembrane transporter activity"/>
    <property type="evidence" value="ECO:0007669"/>
    <property type="project" value="InterPro"/>
</dbReference>
<keyword evidence="11" id="KW-1185">Reference proteome</keyword>
<proteinExistence type="inferred from homology"/>
<feature type="transmembrane region" description="Helical" evidence="8">
    <location>
        <begin position="21"/>
        <end position="42"/>
    </location>
</feature>
<dbReference type="PANTHER" id="PTHR23501">
    <property type="entry name" value="MAJOR FACILITATOR SUPERFAMILY"/>
    <property type="match status" value="1"/>
</dbReference>
<evidence type="ECO:0000256" key="1">
    <source>
        <dbReference type="ARBA" id="ARBA00004651"/>
    </source>
</evidence>
<dbReference type="NCBIfam" id="TIGR00711">
    <property type="entry name" value="efflux_EmrB"/>
    <property type="match status" value="1"/>
</dbReference>
<feature type="transmembrane region" description="Helical" evidence="8">
    <location>
        <begin position="474"/>
        <end position="496"/>
    </location>
</feature>
<gene>
    <name evidence="10" type="ORF">EV186_10493</name>
</gene>
<keyword evidence="6 8" id="KW-1133">Transmembrane helix</keyword>
<dbReference type="InterPro" id="IPR036388">
    <property type="entry name" value="WH-like_DNA-bd_sf"/>
</dbReference>
<dbReference type="Gene3D" id="1.20.1720.10">
    <property type="entry name" value="Multidrug resistance protein D"/>
    <property type="match status" value="1"/>
</dbReference>
<accession>A0A4R6S9I2</accession>
<dbReference type="InterPro" id="IPR036390">
    <property type="entry name" value="WH_DNA-bd_sf"/>
</dbReference>
<evidence type="ECO:0000256" key="7">
    <source>
        <dbReference type="ARBA" id="ARBA00023136"/>
    </source>
</evidence>
<protein>
    <submittedName>
        <fullName evidence="10">EmrB/QacA subfamily drug resistance transporter</fullName>
    </submittedName>
</protein>
<evidence type="ECO:0000256" key="8">
    <source>
        <dbReference type="SAM" id="Phobius"/>
    </source>
</evidence>
<name>A0A4R6S9I2_LABRH</name>
<feature type="transmembrane region" description="Helical" evidence="8">
    <location>
        <begin position="272"/>
        <end position="293"/>
    </location>
</feature>
<dbReference type="CDD" id="cd17502">
    <property type="entry name" value="MFS_Azr1_MDR_like"/>
    <property type="match status" value="1"/>
</dbReference>
<comment type="similarity">
    <text evidence="2">Belongs to the major facilitator superfamily. TCR/Tet family.</text>
</comment>
<feature type="transmembrane region" description="Helical" evidence="8">
    <location>
        <begin position="206"/>
        <end position="226"/>
    </location>
</feature>
<dbReference type="EMBL" id="SNXZ01000004">
    <property type="protein sequence ID" value="TDP96113.1"/>
    <property type="molecule type" value="Genomic_DNA"/>
</dbReference>
<feature type="transmembrane region" description="Helical" evidence="8">
    <location>
        <begin position="173"/>
        <end position="194"/>
    </location>
</feature>
<dbReference type="GO" id="GO:0005886">
    <property type="term" value="C:plasma membrane"/>
    <property type="evidence" value="ECO:0007669"/>
    <property type="project" value="UniProtKB-SubCell"/>
</dbReference>
<feature type="transmembrane region" description="Helical" evidence="8">
    <location>
        <begin position="400"/>
        <end position="424"/>
    </location>
</feature>
<feature type="transmembrane region" description="Helical" evidence="8">
    <location>
        <begin position="85"/>
        <end position="104"/>
    </location>
</feature>
<dbReference type="OrthoDB" id="7375466at2"/>
<dbReference type="PROSITE" id="PS50850">
    <property type="entry name" value="MFS"/>
    <property type="match status" value="1"/>
</dbReference>
<evidence type="ECO:0000256" key="6">
    <source>
        <dbReference type="ARBA" id="ARBA00022989"/>
    </source>
</evidence>
<dbReference type="InterPro" id="IPR011701">
    <property type="entry name" value="MFS"/>
</dbReference>
<evidence type="ECO:0000313" key="11">
    <source>
        <dbReference type="Proteomes" id="UP000295444"/>
    </source>
</evidence>
<dbReference type="AlphaFoldDB" id="A0A4R6S9I2"/>
<evidence type="ECO:0000256" key="4">
    <source>
        <dbReference type="ARBA" id="ARBA00022475"/>
    </source>
</evidence>
<dbReference type="PANTHER" id="PTHR23501:SF197">
    <property type="entry name" value="COMD"/>
    <property type="match status" value="1"/>
</dbReference>
<sequence length="671" mass="71331">MAELADQAPLEVGKGRANATFVAVLLGMLLAALDQTIVSTALPTIVGDLGGAGHLSWVVTAYLLAQTIMTALVGKFGDLFGRKQMFLVSVLVFLAGSFFCGFAGSMTWLIVWRAIQGLGGGGLMVTASALIADVIPLRDRGRYQGVLGSVFGLVTVIGPLLGGLFVDHLSWRWAFYVNIPVGVVVIAVALTAIPSVPRPVKPKIDYLGITLIALAASGLTLVTSWGGTTYPWLSTTIIVMAVASVVALVLFVLVELRAPEPMLPMRLFRNPVFAVCGPLSFIIGFAMLGGMTFLPTYMQFVQGVSATASGLRLLPMVVGLLFTSILSGNIVSRTGRYKVFPVLGSAAIAVGLFLLSLLDENTGFWLSAVYMFVLGLGVGLAMQVPVIAVQNTAEYHDLGVATSGVTFFRTMGSSFGVAIFGTVYASQLGDHLGSALRTAPLPPGVSPAVVQSPQGVHALPPPTGPAVVHAYAEALQVVFLAAVPVGVVALVLALLLKEVPLRDTARASATELGEGFAVPAIADPDFELRRAVATLWRRHRDTALPAIQRRADLSVTEAEGWMLLMVRKHQVDGHTSLRDIALDTMVPSGIFEPTARELQGDGYLTENGDGTYEFTQRGADAIERLAVAWREWLTDKLADWHPDDDPGLRGAVDRLADRLRDENLHLTAGRT</sequence>
<keyword evidence="5 8" id="KW-0812">Transmembrane</keyword>
<keyword evidence="4" id="KW-1003">Cell membrane</keyword>
<keyword evidence="7 8" id="KW-0472">Membrane</keyword>
<dbReference type="PRINTS" id="PR01036">
    <property type="entry name" value="TCRTETB"/>
</dbReference>
<dbReference type="Pfam" id="PF07690">
    <property type="entry name" value="MFS_1"/>
    <property type="match status" value="1"/>
</dbReference>
<feature type="transmembrane region" description="Helical" evidence="8">
    <location>
        <begin position="110"/>
        <end position="131"/>
    </location>
</feature>
<dbReference type="Gene3D" id="1.10.10.10">
    <property type="entry name" value="Winged helix-like DNA-binding domain superfamily/Winged helix DNA-binding domain"/>
    <property type="match status" value="1"/>
</dbReference>
<dbReference type="Proteomes" id="UP000295444">
    <property type="component" value="Unassembled WGS sequence"/>
</dbReference>
<comment type="caution">
    <text evidence="10">The sequence shown here is derived from an EMBL/GenBank/DDBJ whole genome shotgun (WGS) entry which is preliminary data.</text>
</comment>
<evidence type="ECO:0000256" key="5">
    <source>
        <dbReference type="ARBA" id="ARBA00022692"/>
    </source>
</evidence>
<dbReference type="InterPro" id="IPR004638">
    <property type="entry name" value="EmrB-like"/>
</dbReference>
<evidence type="ECO:0000313" key="10">
    <source>
        <dbReference type="EMBL" id="TDP96113.1"/>
    </source>
</evidence>
<dbReference type="InterPro" id="IPR036259">
    <property type="entry name" value="MFS_trans_sf"/>
</dbReference>
<dbReference type="Gene3D" id="1.20.1250.20">
    <property type="entry name" value="MFS general substrate transporter like domains"/>
    <property type="match status" value="1"/>
</dbReference>
<feature type="transmembrane region" description="Helical" evidence="8">
    <location>
        <begin position="143"/>
        <end position="161"/>
    </location>
</feature>
<feature type="transmembrane region" description="Helical" evidence="8">
    <location>
        <begin position="232"/>
        <end position="252"/>
    </location>
</feature>
<feature type="transmembrane region" description="Helical" evidence="8">
    <location>
        <begin position="364"/>
        <end position="388"/>
    </location>
</feature>
<dbReference type="RefSeq" id="WP_133851506.1">
    <property type="nucleotide sequence ID" value="NZ_SNXZ01000004.1"/>
</dbReference>
<reference evidence="10 11" key="1">
    <citation type="submission" date="2019-03" db="EMBL/GenBank/DDBJ databases">
        <title>Genomic Encyclopedia of Type Strains, Phase IV (KMG-IV): sequencing the most valuable type-strain genomes for metagenomic binning, comparative biology and taxonomic classification.</title>
        <authorList>
            <person name="Goeker M."/>
        </authorList>
    </citation>
    <scope>NUCLEOTIDE SEQUENCE [LARGE SCALE GENOMIC DNA]</scope>
    <source>
        <strain evidence="10 11">DSM 45361</strain>
    </source>
</reference>